<comment type="similarity">
    <text evidence="2">Belongs to the protein kinase superfamily. STE Ser/Thr protein kinase family. MAP kinase kinase kinase subfamily.</text>
</comment>
<dbReference type="Gene3D" id="2.30.30.40">
    <property type="entry name" value="SH3 Domains"/>
    <property type="match status" value="1"/>
</dbReference>
<feature type="compositionally biased region" description="Basic and acidic residues" evidence="13">
    <location>
        <begin position="853"/>
        <end position="862"/>
    </location>
</feature>
<feature type="coiled-coil region" evidence="12">
    <location>
        <begin position="403"/>
        <end position="437"/>
    </location>
</feature>
<dbReference type="PANTHER" id="PTHR44329">
    <property type="entry name" value="SERINE/THREONINE-PROTEIN KINASE TNNI3K-RELATED"/>
    <property type="match status" value="1"/>
</dbReference>
<evidence type="ECO:0000259" key="15">
    <source>
        <dbReference type="PROSITE" id="PS50011"/>
    </source>
</evidence>
<dbReference type="InterPro" id="IPR011009">
    <property type="entry name" value="Kinase-like_dom_sf"/>
</dbReference>
<protein>
    <recommendedName>
        <fullName evidence="3">mitogen-activated protein kinase kinase kinase</fullName>
        <ecNumber evidence="3">2.7.11.25</ecNumber>
    </recommendedName>
</protein>
<evidence type="ECO:0000259" key="14">
    <source>
        <dbReference type="PROSITE" id="PS50002"/>
    </source>
</evidence>
<feature type="compositionally biased region" description="Basic and acidic residues" evidence="13">
    <location>
        <begin position="742"/>
        <end position="751"/>
    </location>
</feature>
<feature type="compositionally biased region" description="Polar residues" evidence="13">
    <location>
        <begin position="914"/>
        <end position="937"/>
    </location>
</feature>
<gene>
    <name evidence="16" type="ORF">DSTB1V02_LOCUS546</name>
</gene>
<dbReference type="AlphaFoldDB" id="A0A7R8X0X7"/>
<evidence type="ECO:0000256" key="13">
    <source>
        <dbReference type="SAM" id="MobiDB-lite"/>
    </source>
</evidence>
<dbReference type="Gene3D" id="3.30.200.20">
    <property type="entry name" value="Phosphorylase Kinase, domain 1"/>
    <property type="match status" value="1"/>
</dbReference>
<dbReference type="GO" id="GO:0004706">
    <property type="term" value="F:JUN kinase kinase kinase activity"/>
    <property type="evidence" value="ECO:0007669"/>
    <property type="project" value="TreeGrafter"/>
</dbReference>
<dbReference type="PANTHER" id="PTHR44329:SF293">
    <property type="entry name" value="MITOGEN-ACTIVATED PROTEIN KINASE KINASE KINASE"/>
    <property type="match status" value="1"/>
</dbReference>
<dbReference type="EC" id="2.7.11.25" evidence="3"/>
<dbReference type="SUPFAM" id="SSF56112">
    <property type="entry name" value="Protein kinase-like (PK-like)"/>
    <property type="match status" value="1"/>
</dbReference>
<keyword evidence="5" id="KW-0808">Transferase</keyword>
<evidence type="ECO:0000313" key="17">
    <source>
        <dbReference type="Proteomes" id="UP000677054"/>
    </source>
</evidence>
<dbReference type="GO" id="GO:0016192">
    <property type="term" value="P:vesicle-mediated transport"/>
    <property type="evidence" value="ECO:0007669"/>
    <property type="project" value="UniProtKB-ARBA"/>
</dbReference>
<evidence type="ECO:0000256" key="7">
    <source>
        <dbReference type="ARBA" id="ARBA00022840"/>
    </source>
</evidence>
<dbReference type="EMBL" id="LR899556">
    <property type="protein sequence ID" value="CAD7240525.1"/>
    <property type="molecule type" value="Genomic_DNA"/>
</dbReference>
<evidence type="ECO:0000256" key="6">
    <source>
        <dbReference type="ARBA" id="ARBA00022741"/>
    </source>
</evidence>
<dbReference type="CDD" id="cd11876">
    <property type="entry name" value="SH3_MLK"/>
    <property type="match status" value="1"/>
</dbReference>
<dbReference type="InterPro" id="IPR001452">
    <property type="entry name" value="SH3_domain"/>
</dbReference>
<sequence length="980" mass="109666">MPPRSFSMDSWRLDNGQDESKAGASGAFRKALYDYEAQNEDELTLRTGDIIEVLSEDSRISGDEGWWTGKLGDKVGIFPANFVEPLGFDNSVNSQEYVHEIQLNEIKYKDLQLEEVIGHGGYGQVFRGFWMGEEVAIKTGFFNPEEDINQIIENVREEAKWFAICNHGNILQFKGVCLEPPHLCLVMEYARGGSLDRVLKGRRISPIVIVDWAMQIARGMNYLHKEAPIPIVHRDLKSSNVLISESIEGGDKEFLQKTLKITDLGLAREMYQTMKLSVAGTYAWMAPEVFKSSTFSPASDVWSYGVVLWELLTCEIPYKGLNGLAVAFNVAQKKLTLPIPSTCPRAFREILEACWQMDPHDRPSFETILEGLGRIAKSNWVHTPYDSFHQQQNGWRQEIGLRMTEKEKELKYREEELRKMEHQQKIQAEQLKRREQEVAAREMDLIGKELLMMIKAQETAPTPKKRRGKFRKSRLKLIRNKEGIQKISGPSVKGKTWGPSSMQPRERAQLKPNISYVDQSQKRFSTSAPNLEKVRAAAASGAMHSPAFEFPQPFGDLDIVDDLNCGETARYTAQAIPYLPTLYNGSCADVSSPAMPGQRGHRPKMGLVERVLFNMGALLGSIAAGYDIRISNVSAVHPRLLSGSMNRGEEEVPGWWMEEGTNPLQETGASGDRGPIHHTYHGTSKHIRTPLSALLGGDSMGYQEPVQQRKASIASNDGELGGYGSGLKASEDSWYPHDYARDRPPYERYPSRPEYYTPSPHHHRHPYPEYYPEAPSDYVSNVQYMERVYPEYRGLRGYDNPPGAESPARPAYSHRRTPSNVSTSSSNVNPSFYLDEDDGGSPPPPAPASKTRVPREVERPTRLELPPPKPFRSSLRKHTGDRQWDQSGSPNPSTPPDSYGSDDSSCVSAKDSGLATTSGSGSQTRVRFSPGNFSGNLLDSPLEGQGQDSNVPLQVPSRGLHGSRPPPLSAKKTSYRDIFL</sequence>
<dbReference type="InterPro" id="IPR001245">
    <property type="entry name" value="Ser-Thr/Tyr_kinase_cat_dom"/>
</dbReference>
<evidence type="ECO:0000256" key="9">
    <source>
        <dbReference type="ARBA" id="ARBA00048329"/>
    </source>
</evidence>
<keyword evidence="17" id="KW-1185">Reference proteome</keyword>
<evidence type="ECO:0000256" key="10">
    <source>
        <dbReference type="PROSITE-ProRule" id="PRU00192"/>
    </source>
</evidence>
<dbReference type="Pfam" id="PF14604">
    <property type="entry name" value="SH3_9"/>
    <property type="match status" value="1"/>
</dbReference>
<dbReference type="Proteomes" id="UP000677054">
    <property type="component" value="Unassembled WGS sequence"/>
</dbReference>
<dbReference type="InterPro" id="IPR017441">
    <property type="entry name" value="Protein_kinase_ATP_BS"/>
</dbReference>
<dbReference type="OrthoDB" id="339325at2759"/>
<evidence type="ECO:0000256" key="8">
    <source>
        <dbReference type="ARBA" id="ARBA00047559"/>
    </source>
</evidence>
<organism evidence="16">
    <name type="scientific">Darwinula stevensoni</name>
    <dbReference type="NCBI Taxonomy" id="69355"/>
    <lineage>
        <taxon>Eukaryota</taxon>
        <taxon>Metazoa</taxon>
        <taxon>Ecdysozoa</taxon>
        <taxon>Arthropoda</taxon>
        <taxon>Crustacea</taxon>
        <taxon>Oligostraca</taxon>
        <taxon>Ostracoda</taxon>
        <taxon>Podocopa</taxon>
        <taxon>Podocopida</taxon>
        <taxon>Darwinulocopina</taxon>
        <taxon>Darwinuloidea</taxon>
        <taxon>Darwinulidae</taxon>
        <taxon>Darwinula</taxon>
    </lineage>
</organism>
<accession>A0A7R8X0X7</accession>
<dbReference type="PROSITE" id="PS00108">
    <property type="entry name" value="PROTEIN_KINASE_ST"/>
    <property type="match status" value="1"/>
</dbReference>
<dbReference type="InterPro" id="IPR036028">
    <property type="entry name" value="SH3-like_dom_sf"/>
</dbReference>
<feature type="domain" description="Protein kinase" evidence="15">
    <location>
        <begin position="111"/>
        <end position="381"/>
    </location>
</feature>
<evidence type="ECO:0000256" key="4">
    <source>
        <dbReference type="ARBA" id="ARBA00022443"/>
    </source>
</evidence>
<dbReference type="InterPro" id="IPR000719">
    <property type="entry name" value="Prot_kinase_dom"/>
</dbReference>
<dbReference type="InterPro" id="IPR051681">
    <property type="entry name" value="Ser/Thr_Kinases-Pseudokinases"/>
</dbReference>
<keyword evidence="5" id="KW-0723">Serine/threonine-protein kinase</keyword>
<keyword evidence="6 11" id="KW-0547">Nucleotide-binding</keyword>
<evidence type="ECO:0000256" key="12">
    <source>
        <dbReference type="SAM" id="Coils"/>
    </source>
</evidence>
<dbReference type="SMART" id="SM00326">
    <property type="entry name" value="SH3"/>
    <property type="match status" value="1"/>
</dbReference>
<comment type="catalytic activity">
    <reaction evidence="8">
        <text>L-threonyl-[protein] + ATP = O-phospho-L-threonyl-[protein] + ADP + H(+)</text>
        <dbReference type="Rhea" id="RHEA:46608"/>
        <dbReference type="Rhea" id="RHEA-COMP:11060"/>
        <dbReference type="Rhea" id="RHEA-COMP:11605"/>
        <dbReference type="ChEBI" id="CHEBI:15378"/>
        <dbReference type="ChEBI" id="CHEBI:30013"/>
        <dbReference type="ChEBI" id="CHEBI:30616"/>
        <dbReference type="ChEBI" id="CHEBI:61977"/>
        <dbReference type="ChEBI" id="CHEBI:456216"/>
        <dbReference type="EC" id="2.7.11.25"/>
    </reaction>
</comment>
<feature type="domain" description="SH3" evidence="14">
    <location>
        <begin position="24"/>
        <end position="88"/>
    </location>
</feature>
<evidence type="ECO:0000256" key="2">
    <source>
        <dbReference type="ARBA" id="ARBA00006529"/>
    </source>
</evidence>
<dbReference type="Gene3D" id="1.10.510.10">
    <property type="entry name" value="Transferase(Phosphotransferase) domain 1"/>
    <property type="match status" value="1"/>
</dbReference>
<dbReference type="PROSITE" id="PS50011">
    <property type="entry name" value="PROTEIN_KINASE_DOM"/>
    <property type="match status" value="1"/>
</dbReference>
<feature type="region of interest" description="Disordered" evidence="13">
    <location>
        <begin position="742"/>
        <end position="769"/>
    </location>
</feature>
<evidence type="ECO:0000256" key="1">
    <source>
        <dbReference type="ARBA" id="ARBA00001946"/>
    </source>
</evidence>
<feature type="region of interest" description="Disordered" evidence="13">
    <location>
        <begin position="796"/>
        <end position="980"/>
    </location>
</feature>
<keyword evidence="4 10" id="KW-0728">SH3 domain</keyword>
<dbReference type="GO" id="GO:0005524">
    <property type="term" value="F:ATP binding"/>
    <property type="evidence" value="ECO:0007669"/>
    <property type="project" value="UniProtKB-UniRule"/>
</dbReference>
<feature type="region of interest" description="Disordered" evidence="13">
    <location>
        <begin position="1"/>
        <end position="22"/>
    </location>
</feature>
<evidence type="ECO:0000256" key="3">
    <source>
        <dbReference type="ARBA" id="ARBA00012406"/>
    </source>
</evidence>
<keyword evidence="7 11" id="KW-0067">ATP-binding</keyword>
<dbReference type="GO" id="GO:0006950">
    <property type="term" value="P:response to stress"/>
    <property type="evidence" value="ECO:0007669"/>
    <property type="project" value="UniProtKB-ARBA"/>
</dbReference>
<keyword evidence="12" id="KW-0175">Coiled coil</keyword>
<dbReference type="PRINTS" id="PR00452">
    <property type="entry name" value="SH3DOMAIN"/>
</dbReference>
<reference evidence="16" key="1">
    <citation type="submission" date="2020-11" db="EMBL/GenBank/DDBJ databases">
        <authorList>
            <person name="Tran Van P."/>
        </authorList>
    </citation>
    <scope>NUCLEOTIDE SEQUENCE</scope>
</reference>
<feature type="binding site" evidence="11">
    <location>
        <position position="138"/>
    </location>
    <ligand>
        <name>ATP</name>
        <dbReference type="ChEBI" id="CHEBI:30616"/>
    </ligand>
</feature>
<dbReference type="SUPFAM" id="SSF50044">
    <property type="entry name" value="SH3-domain"/>
    <property type="match status" value="1"/>
</dbReference>
<comment type="catalytic activity">
    <reaction evidence="9">
        <text>L-seryl-[protein] + ATP = O-phospho-L-seryl-[protein] + ADP + H(+)</text>
        <dbReference type="Rhea" id="RHEA:17989"/>
        <dbReference type="Rhea" id="RHEA-COMP:9863"/>
        <dbReference type="Rhea" id="RHEA-COMP:11604"/>
        <dbReference type="ChEBI" id="CHEBI:15378"/>
        <dbReference type="ChEBI" id="CHEBI:29999"/>
        <dbReference type="ChEBI" id="CHEBI:30616"/>
        <dbReference type="ChEBI" id="CHEBI:83421"/>
        <dbReference type="ChEBI" id="CHEBI:456216"/>
        <dbReference type="EC" id="2.7.11.25"/>
    </reaction>
</comment>
<dbReference type="InterPro" id="IPR008271">
    <property type="entry name" value="Ser/Thr_kinase_AS"/>
</dbReference>
<dbReference type="FunFam" id="2.30.30.40:FF:000072">
    <property type="entry name" value="Unconventional Myosin IB"/>
    <property type="match status" value="1"/>
</dbReference>
<dbReference type="SMART" id="SM00220">
    <property type="entry name" value="S_TKc"/>
    <property type="match status" value="1"/>
</dbReference>
<dbReference type="PROSITE" id="PS00107">
    <property type="entry name" value="PROTEIN_KINASE_ATP"/>
    <property type="match status" value="1"/>
</dbReference>
<dbReference type="PROSITE" id="PS50002">
    <property type="entry name" value="SH3"/>
    <property type="match status" value="1"/>
</dbReference>
<name>A0A7R8X0X7_9CRUS</name>
<evidence type="ECO:0000256" key="11">
    <source>
        <dbReference type="PROSITE-ProRule" id="PRU10141"/>
    </source>
</evidence>
<dbReference type="EMBL" id="CAJPEV010000039">
    <property type="protein sequence ID" value="CAG0879354.1"/>
    <property type="molecule type" value="Genomic_DNA"/>
</dbReference>
<evidence type="ECO:0000313" key="16">
    <source>
        <dbReference type="EMBL" id="CAD7240525.1"/>
    </source>
</evidence>
<proteinExistence type="inferred from homology"/>
<keyword evidence="5" id="KW-0418">Kinase</keyword>
<dbReference type="PRINTS" id="PR00109">
    <property type="entry name" value="TYRKINASE"/>
</dbReference>
<feature type="compositionally biased region" description="Low complexity" evidence="13">
    <location>
        <begin position="818"/>
        <end position="831"/>
    </location>
</feature>
<dbReference type="Pfam" id="PF07714">
    <property type="entry name" value="PK_Tyr_Ser-Thr"/>
    <property type="match status" value="1"/>
</dbReference>
<evidence type="ECO:0000256" key="5">
    <source>
        <dbReference type="ARBA" id="ARBA00022527"/>
    </source>
</evidence>
<comment type="cofactor">
    <cofactor evidence="1">
        <name>Mg(2+)</name>
        <dbReference type="ChEBI" id="CHEBI:18420"/>
    </cofactor>
</comment>